<evidence type="ECO:0000256" key="1">
    <source>
        <dbReference type="SAM" id="Phobius"/>
    </source>
</evidence>
<name>A0ABT8D415_9RHOB</name>
<proteinExistence type="predicted"/>
<protein>
    <recommendedName>
        <fullName evidence="4">Sulphur transport domain-containing protein</fullName>
    </recommendedName>
</protein>
<dbReference type="EMBL" id="JAUFRC010000001">
    <property type="protein sequence ID" value="MDN3711255.1"/>
    <property type="molecule type" value="Genomic_DNA"/>
</dbReference>
<feature type="transmembrane region" description="Helical" evidence="1">
    <location>
        <begin position="42"/>
        <end position="63"/>
    </location>
</feature>
<sequence>MGAALLGLTIGAVFGAAARISRFCLLRGMKALVGGGDRSPLRLFALALAVAILATQALNLWGLTDLSASLPMRPQSRRAGCSSAARFSGSARLWPMAAGRGCSYCLRAGTCARFWCFFAWGLRRRRA</sequence>
<keyword evidence="3" id="KW-1185">Reference proteome</keyword>
<keyword evidence="1" id="KW-0472">Membrane</keyword>
<accession>A0ABT8D415</accession>
<keyword evidence="1" id="KW-1133">Transmembrane helix</keyword>
<dbReference type="Proteomes" id="UP001243846">
    <property type="component" value="Unassembled WGS sequence"/>
</dbReference>
<organism evidence="2 3">
    <name type="scientific">Paracoccus cavernae</name>
    <dbReference type="NCBI Taxonomy" id="1571207"/>
    <lineage>
        <taxon>Bacteria</taxon>
        <taxon>Pseudomonadati</taxon>
        <taxon>Pseudomonadota</taxon>
        <taxon>Alphaproteobacteria</taxon>
        <taxon>Rhodobacterales</taxon>
        <taxon>Paracoccaceae</taxon>
        <taxon>Paracoccus</taxon>
    </lineage>
</organism>
<evidence type="ECO:0008006" key="4">
    <source>
        <dbReference type="Google" id="ProtNLM"/>
    </source>
</evidence>
<comment type="caution">
    <text evidence="2">The sequence shown here is derived from an EMBL/GenBank/DDBJ whole genome shotgun (WGS) entry which is preliminary data.</text>
</comment>
<evidence type="ECO:0000313" key="2">
    <source>
        <dbReference type="EMBL" id="MDN3711255.1"/>
    </source>
</evidence>
<reference evidence="3" key="1">
    <citation type="journal article" date="2019" name="Int. J. Syst. Evol. Microbiol.">
        <title>The Global Catalogue of Microorganisms (GCM) 10K type strain sequencing project: providing services to taxonomists for standard genome sequencing and annotation.</title>
        <authorList>
            <consortium name="The Broad Institute Genomics Platform"/>
            <consortium name="The Broad Institute Genome Sequencing Center for Infectious Disease"/>
            <person name="Wu L."/>
            <person name="Ma J."/>
        </authorList>
    </citation>
    <scope>NUCLEOTIDE SEQUENCE [LARGE SCALE GENOMIC DNA]</scope>
    <source>
        <strain evidence="3">CECT 8482</strain>
    </source>
</reference>
<keyword evidence="1" id="KW-0812">Transmembrane</keyword>
<gene>
    <name evidence="2" type="ORF">QWZ10_04330</name>
</gene>
<evidence type="ECO:0000313" key="3">
    <source>
        <dbReference type="Proteomes" id="UP001243846"/>
    </source>
</evidence>